<feature type="region of interest" description="Disordered" evidence="6">
    <location>
        <begin position="557"/>
        <end position="618"/>
    </location>
</feature>
<comment type="similarity">
    <text evidence="1">Belongs to the peptidase C19 family.</text>
</comment>
<dbReference type="Gene3D" id="6.10.140.2220">
    <property type="match status" value="1"/>
</dbReference>
<dbReference type="FunFam" id="3.90.70.10:FF:000026">
    <property type="entry name" value="Ubiquitin carboxyl-terminal hydrolase 15"/>
    <property type="match status" value="1"/>
</dbReference>
<feature type="transmembrane region" description="Helical" evidence="7">
    <location>
        <begin position="809"/>
        <end position="830"/>
    </location>
</feature>
<feature type="region of interest" description="Disordered" evidence="6">
    <location>
        <begin position="685"/>
        <end position="709"/>
    </location>
</feature>
<feature type="compositionally biased region" description="Polar residues" evidence="6">
    <location>
        <begin position="586"/>
        <end position="596"/>
    </location>
</feature>
<dbReference type="Pfam" id="PF01753">
    <property type="entry name" value="zf-MYND"/>
    <property type="match status" value="1"/>
</dbReference>
<dbReference type="Pfam" id="PF00443">
    <property type="entry name" value="UCH"/>
    <property type="match status" value="1"/>
</dbReference>
<sequence length="1089" mass="119291">MHVGGITVDLNWLLQFIFTVFVIGLGLLHLVRNTASKYFEVDANFEAADSNHTVIDPSIVNQAMEAEEDSCLCANCGNLGNKKCSRCKSVRYCSYGCQEAHWKADHKLKCKKNSSQTVKSNFGFKPSGGGSGSFPSVALVPASGGSNSKPIKKPGKVLFPYDEFIKLYNSDKPRFPPCGLLNCGNSCFANVVLQCLTYTRPLVAYLLEKGHQTECRRNDWCFLCIFQSHVIRASQSAHPFSPIKILSRLPNIGGNLGYGRQEDAHEFMRFAIDTMQSVCLDEFGGEKAVEPASQETTIIQHIFGGRLQSQVICTKCNKISNQFENMMDLTVEIHGDAASLEECLDQFTDKEWLHGENMYKCDGCNDYVKAWKRLTIQRAPNVLTIALKRFQSGRFGKLNKRVTFPETLDLTPYMSDEGDGTDVYKLYAVVVHVDMLNASFFGHYICYTKDFHGNWHRIDDCKVSSVDLDEVLSQGAYMLLYSRVSVRPSCLRTIEPSKEQQSIVKVELDSCTVKPAEHLSPMEAMDATNSGFLAPESKISEVGSQCHEDAVVNFGSSTTVSKGVPSHENESPSKADMEDPEDPEVNHNSELSSSTMAEDPRDIPVVLNSGTVNEDPEDMDVIDFGSSSSIPISGLEKDSSAALDSEAVEIQHSSDNTDTTMSESDSAIAKDIKVNGSIYSFSRGEISTKPNSLKRQPPFHDSDGKDANGAKRAEVIQPKVEKQEPGAKQSKPISHPMAISLVMSPAGFVLFVVLGNIGICLIRLTVMETRSEAEASPYKSLVAAVSYGIASMAMVFINKAILMQYGHSMTLLTLQQLATALLIHFGRQMGYTRAKGVDMQTTKRLLPVSLFYNANVAFALASLKGVNIPMYIAIKRLTPLAVLITGFFSGKGKPTTQVTLSVLLIAAGVIIAALGDFSFDLWGYSMAFTSVFFQTMYLVLVERSGAEDGLSSVEIMFYNSFLSLPFLMFLIIATGEFPNSLSLLFAKSNSLSFLGILIISLIMGIVLNFTMFLCTIVNSALTTTIVGVLKGVGSTTLGFVLLGGVEVHALNVTGLVINTAGGVWYSYAKYQQKMSKPPKLILDVEAHRK</sequence>
<dbReference type="Gene3D" id="3.90.70.10">
    <property type="entry name" value="Cysteine proteinases"/>
    <property type="match status" value="1"/>
</dbReference>
<evidence type="ECO:0000313" key="10">
    <source>
        <dbReference type="EMBL" id="CAK7354122.1"/>
    </source>
</evidence>
<dbReference type="AlphaFoldDB" id="A0AAV1SLF2"/>
<evidence type="ECO:0000259" key="8">
    <source>
        <dbReference type="PROSITE" id="PS50235"/>
    </source>
</evidence>
<feature type="transmembrane region" description="Helical" evidence="7">
    <location>
        <begin position="12"/>
        <end position="31"/>
    </location>
</feature>
<evidence type="ECO:0000313" key="11">
    <source>
        <dbReference type="Proteomes" id="UP001314170"/>
    </source>
</evidence>
<dbReference type="InterPro" id="IPR028889">
    <property type="entry name" value="USP"/>
</dbReference>
<feature type="transmembrane region" description="Helical" evidence="7">
    <location>
        <begin position="1020"/>
        <end position="1042"/>
    </location>
</feature>
<feature type="domain" description="USP" evidence="8">
    <location>
        <begin position="178"/>
        <end position="484"/>
    </location>
</feature>
<dbReference type="PROSITE" id="PS50235">
    <property type="entry name" value="USP_3"/>
    <property type="match status" value="1"/>
</dbReference>
<dbReference type="CDD" id="cd02661">
    <property type="entry name" value="Peptidase_C19E"/>
    <property type="match status" value="1"/>
</dbReference>
<dbReference type="Pfam" id="PF03151">
    <property type="entry name" value="TPT"/>
    <property type="match status" value="1"/>
</dbReference>
<dbReference type="GO" id="GO:0005829">
    <property type="term" value="C:cytosol"/>
    <property type="evidence" value="ECO:0007669"/>
    <property type="project" value="TreeGrafter"/>
</dbReference>
<proteinExistence type="inferred from homology"/>
<evidence type="ECO:0000256" key="3">
    <source>
        <dbReference type="ARBA" id="ARBA00022771"/>
    </source>
</evidence>
<keyword evidence="11" id="KW-1185">Reference proteome</keyword>
<dbReference type="PANTHER" id="PTHR24006:SF677">
    <property type="entry name" value="UBIQUITIN CARBOXYL-TERMINAL HYDROLASE 19"/>
    <property type="match status" value="1"/>
</dbReference>
<reference evidence="10 11" key="1">
    <citation type="submission" date="2024-01" db="EMBL/GenBank/DDBJ databases">
        <authorList>
            <person name="Waweru B."/>
        </authorList>
    </citation>
    <scope>NUCLEOTIDE SEQUENCE [LARGE SCALE GENOMIC DNA]</scope>
</reference>
<feature type="transmembrane region" description="Helical" evidence="7">
    <location>
        <begin position="1048"/>
        <end position="1067"/>
    </location>
</feature>
<dbReference type="GO" id="GO:0004843">
    <property type="term" value="F:cysteine-type deubiquitinase activity"/>
    <property type="evidence" value="ECO:0007669"/>
    <property type="project" value="InterPro"/>
</dbReference>
<name>A0AAV1SLF2_9ROSI</name>
<keyword evidence="2" id="KW-0479">Metal-binding</keyword>
<feature type="transmembrane region" description="Helical" evidence="7">
    <location>
        <begin position="850"/>
        <end position="874"/>
    </location>
</feature>
<dbReference type="PROSITE" id="PS00972">
    <property type="entry name" value="USP_1"/>
    <property type="match status" value="1"/>
</dbReference>
<dbReference type="SUPFAM" id="SSF54001">
    <property type="entry name" value="Cysteine proteinases"/>
    <property type="match status" value="1"/>
</dbReference>
<gene>
    <name evidence="10" type="ORF">DCAF_LOCUS25077</name>
</gene>
<comment type="caution">
    <text evidence="10">The sequence shown here is derived from an EMBL/GenBank/DDBJ whole genome shotgun (WGS) entry which is preliminary data.</text>
</comment>
<dbReference type="SUPFAM" id="SSF144232">
    <property type="entry name" value="HIT/MYND zinc finger-like"/>
    <property type="match status" value="1"/>
</dbReference>
<keyword evidence="4" id="KW-0862">Zinc</keyword>
<feature type="transmembrane region" description="Helical" evidence="7">
    <location>
        <begin position="738"/>
        <end position="766"/>
    </location>
</feature>
<feature type="compositionally biased region" description="Basic and acidic residues" evidence="6">
    <location>
        <begin position="565"/>
        <end position="577"/>
    </location>
</feature>
<evidence type="ECO:0000256" key="2">
    <source>
        <dbReference type="ARBA" id="ARBA00022723"/>
    </source>
</evidence>
<feature type="transmembrane region" description="Helical" evidence="7">
    <location>
        <begin position="921"/>
        <end position="941"/>
    </location>
</feature>
<evidence type="ECO:0000256" key="4">
    <source>
        <dbReference type="ARBA" id="ARBA00022833"/>
    </source>
</evidence>
<keyword evidence="3 5" id="KW-0863">Zinc-finger</keyword>
<evidence type="ECO:0000256" key="1">
    <source>
        <dbReference type="ARBA" id="ARBA00009085"/>
    </source>
</evidence>
<feature type="transmembrane region" description="Helical" evidence="7">
    <location>
        <begin position="778"/>
        <end position="797"/>
    </location>
</feature>
<dbReference type="InterPro" id="IPR038765">
    <property type="entry name" value="Papain-like_cys_pep_sf"/>
</dbReference>
<keyword evidence="7" id="KW-1133">Transmembrane helix</keyword>
<dbReference type="GO" id="GO:0016579">
    <property type="term" value="P:protein deubiquitination"/>
    <property type="evidence" value="ECO:0007669"/>
    <property type="project" value="InterPro"/>
</dbReference>
<dbReference type="InterPro" id="IPR001394">
    <property type="entry name" value="Peptidase_C19_UCH"/>
</dbReference>
<accession>A0AAV1SLF2</accession>
<dbReference type="GO" id="GO:0005634">
    <property type="term" value="C:nucleus"/>
    <property type="evidence" value="ECO:0007669"/>
    <property type="project" value="TreeGrafter"/>
</dbReference>
<dbReference type="InterPro" id="IPR004853">
    <property type="entry name" value="Sugar_P_trans_dom"/>
</dbReference>
<keyword evidence="7" id="KW-0472">Membrane</keyword>
<feature type="transmembrane region" description="Helical" evidence="7">
    <location>
        <begin position="895"/>
        <end position="915"/>
    </location>
</feature>
<organism evidence="10 11">
    <name type="scientific">Dovyalis caffra</name>
    <dbReference type="NCBI Taxonomy" id="77055"/>
    <lineage>
        <taxon>Eukaryota</taxon>
        <taxon>Viridiplantae</taxon>
        <taxon>Streptophyta</taxon>
        <taxon>Embryophyta</taxon>
        <taxon>Tracheophyta</taxon>
        <taxon>Spermatophyta</taxon>
        <taxon>Magnoliopsida</taxon>
        <taxon>eudicotyledons</taxon>
        <taxon>Gunneridae</taxon>
        <taxon>Pentapetalae</taxon>
        <taxon>rosids</taxon>
        <taxon>fabids</taxon>
        <taxon>Malpighiales</taxon>
        <taxon>Salicaceae</taxon>
        <taxon>Flacourtieae</taxon>
        <taxon>Dovyalis</taxon>
    </lineage>
</organism>
<dbReference type="InterPro" id="IPR002893">
    <property type="entry name" value="Znf_MYND"/>
</dbReference>
<evidence type="ECO:0000256" key="7">
    <source>
        <dbReference type="SAM" id="Phobius"/>
    </source>
</evidence>
<evidence type="ECO:0000259" key="9">
    <source>
        <dbReference type="PROSITE" id="PS50865"/>
    </source>
</evidence>
<dbReference type="EMBL" id="CAWUPB010001194">
    <property type="protein sequence ID" value="CAK7354122.1"/>
    <property type="molecule type" value="Genomic_DNA"/>
</dbReference>
<keyword evidence="7" id="KW-0812">Transmembrane</keyword>
<feature type="compositionally biased region" description="Basic and acidic residues" evidence="6">
    <location>
        <begin position="698"/>
        <end position="709"/>
    </location>
</feature>
<dbReference type="PANTHER" id="PTHR24006">
    <property type="entry name" value="UBIQUITIN CARBOXYL-TERMINAL HYDROLASE"/>
    <property type="match status" value="1"/>
</dbReference>
<protein>
    <submittedName>
        <fullName evidence="10">Uncharacterized protein</fullName>
    </submittedName>
</protein>
<feature type="transmembrane region" description="Helical" evidence="7">
    <location>
        <begin position="953"/>
        <end position="973"/>
    </location>
</feature>
<evidence type="ECO:0000256" key="5">
    <source>
        <dbReference type="PROSITE-ProRule" id="PRU00134"/>
    </source>
</evidence>
<dbReference type="GO" id="GO:0008270">
    <property type="term" value="F:zinc ion binding"/>
    <property type="evidence" value="ECO:0007669"/>
    <property type="project" value="UniProtKB-KW"/>
</dbReference>
<dbReference type="PROSITE" id="PS50865">
    <property type="entry name" value="ZF_MYND_2"/>
    <property type="match status" value="1"/>
</dbReference>
<dbReference type="Proteomes" id="UP001314170">
    <property type="component" value="Unassembled WGS sequence"/>
</dbReference>
<feature type="transmembrane region" description="Helical" evidence="7">
    <location>
        <begin position="993"/>
        <end position="1013"/>
    </location>
</feature>
<dbReference type="InterPro" id="IPR018200">
    <property type="entry name" value="USP_CS"/>
</dbReference>
<feature type="domain" description="MYND-type" evidence="9">
    <location>
        <begin position="73"/>
        <end position="110"/>
    </location>
</feature>
<dbReference type="InterPro" id="IPR050164">
    <property type="entry name" value="Peptidase_C19"/>
</dbReference>
<evidence type="ECO:0000256" key="6">
    <source>
        <dbReference type="SAM" id="MobiDB-lite"/>
    </source>
</evidence>